<dbReference type="AlphaFoldDB" id="E4XM09"/>
<accession>E4XM09</accession>
<keyword evidence="3" id="KW-1185">Reference proteome</keyword>
<gene>
    <name evidence="2" type="ORF">GSOID_T00014756001</name>
</gene>
<protein>
    <submittedName>
        <fullName evidence="2">Uncharacterized protein</fullName>
    </submittedName>
</protein>
<dbReference type="SUPFAM" id="SSF52540">
    <property type="entry name" value="P-loop containing nucleoside triphosphate hydrolases"/>
    <property type="match status" value="1"/>
</dbReference>
<dbReference type="InterPro" id="IPR026302">
    <property type="entry name" value="NEDD4-bd_p2"/>
</dbReference>
<dbReference type="PANTHER" id="PTHR13308:SF40">
    <property type="entry name" value="NEDD4-BINDING PROTEIN 2-LIKE 1"/>
    <property type="match status" value="1"/>
</dbReference>
<dbReference type="CDD" id="cd02019">
    <property type="entry name" value="NK"/>
    <property type="match status" value="1"/>
</dbReference>
<evidence type="ECO:0000313" key="3">
    <source>
        <dbReference type="Proteomes" id="UP000001307"/>
    </source>
</evidence>
<reference evidence="2" key="1">
    <citation type="journal article" date="2010" name="Science">
        <title>Plasticity of animal genome architecture unmasked by rapid evolution of a pelagic tunicate.</title>
        <authorList>
            <person name="Denoeud F."/>
            <person name="Henriet S."/>
            <person name="Mungpakdee S."/>
            <person name="Aury J.M."/>
            <person name="Da Silva C."/>
            <person name="Brinkmann H."/>
            <person name="Mikhaleva J."/>
            <person name="Olsen L.C."/>
            <person name="Jubin C."/>
            <person name="Canestro C."/>
            <person name="Bouquet J.M."/>
            <person name="Danks G."/>
            <person name="Poulain J."/>
            <person name="Campsteijn C."/>
            <person name="Adamski M."/>
            <person name="Cross I."/>
            <person name="Yadetie F."/>
            <person name="Muffato M."/>
            <person name="Louis A."/>
            <person name="Butcher S."/>
            <person name="Tsagkogeorga G."/>
            <person name="Konrad A."/>
            <person name="Singh S."/>
            <person name="Jensen M.F."/>
            <person name="Cong E.H."/>
            <person name="Eikeseth-Otteraa H."/>
            <person name="Noel B."/>
            <person name="Anthouard V."/>
            <person name="Porcel B.M."/>
            <person name="Kachouri-Lafond R."/>
            <person name="Nishino A."/>
            <person name="Ugolini M."/>
            <person name="Chourrout P."/>
            <person name="Nishida H."/>
            <person name="Aasland R."/>
            <person name="Huzurbazar S."/>
            <person name="Westhof E."/>
            <person name="Delsuc F."/>
            <person name="Lehrach H."/>
            <person name="Reinhardt R."/>
            <person name="Weissenbach J."/>
            <person name="Roy S.W."/>
            <person name="Artiguenave F."/>
            <person name="Postlethwait J.H."/>
            <person name="Manak J.R."/>
            <person name="Thompson E.M."/>
            <person name="Jaillon O."/>
            <person name="Du Pasquier L."/>
            <person name="Boudinot P."/>
            <person name="Liberles D.A."/>
            <person name="Volff J.N."/>
            <person name="Philippe H."/>
            <person name="Lenhard B."/>
            <person name="Roest Crollius H."/>
            <person name="Wincker P."/>
            <person name="Chourrout D."/>
        </authorList>
    </citation>
    <scope>NUCLEOTIDE SEQUENCE [LARGE SCALE GENOMIC DNA]</scope>
</reference>
<dbReference type="OrthoDB" id="3231855at2759"/>
<dbReference type="Gene3D" id="3.40.50.300">
    <property type="entry name" value="P-loop containing nucleotide triphosphate hydrolases"/>
    <property type="match status" value="1"/>
</dbReference>
<dbReference type="EMBL" id="FN653073">
    <property type="protein sequence ID" value="CBY11016.1"/>
    <property type="molecule type" value="Genomic_DNA"/>
</dbReference>
<feature type="region of interest" description="Disordered" evidence="1">
    <location>
        <begin position="161"/>
        <end position="193"/>
    </location>
</feature>
<sequence length="256" mass="29558">MEEARKEIILLRGPSGSGKSTLARKFQSEFSRQKLRIALHSADDFFMKNGQYCWDPKKLSLAHSNCRERVRRSMENELDRILVDNTNMKIIEMVPYAKLALEFKYFIRIEEVALPKGFQNWHAMIPILEERNAHNVNEDILKRQIGNFEKCTIPMLIKAARSPNQQSRGSRSPLPPNNNNNDPSTSTPSTTGLFGKNYEKLVLYCETKRIRLEIESKENNVTMLKLSYPKLKPIFERLFKGNSVENAANNALQQIQ</sequence>
<dbReference type="Proteomes" id="UP000001307">
    <property type="component" value="Unassembled WGS sequence"/>
</dbReference>
<evidence type="ECO:0000313" key="2">
    <source>
        <dbReference type="EMBL" id="CBY11016.1"/>
    </source>
</evidence>
<proteinExistence type="predicted"/>
<organism evidence="2">
    <name type="scientific">Oikopleura dioica</name>
    <name type="common">Tunicate</name>
    <dbReference type="NCBI Taxonomy" id="34765"/>
    <lineage>
        <taxon>Eukaryota</taxon>
        <taxon>Metazoa</taxon>
        <taxon>Chordata</taxon>
        <taxon>Tunicata</taxon>
        <taxon>Appendicularia</taxon>
        <taxon>Copelata</taxon>
        <taxon>Oikopleuridae</taxon>
        <taxon>Oikopleura</taxon>
    </lineage>
</organism>
<evidence type="ECO:0000256" key="1">
    <source>
        <dbReference type="SAM" id="MobiDB-lite"/>
    </source>
</evidence>
<feature type="compositionally biased region" description="Low complexity" evidence="1">
    <location>
        <begin position="177"/>
        <end position="191"/>
    </location>
</feature>
<dbReference type="Pfam" id="PF13671">
    <property type="entry name" value="AAA_33"/>
    <property type="match status" value="1"/>
</dbReference>
<dbReference type="PANTHER" id="PTHR13308">
    <property type="entry name" value="NEDD4-BINDING PROTEIN 2-LIKE 1"/>
    <property type="match status" value="1"/>
</dbReference>
<dbReference type="InParanoid" id="E4XM09"/>
<dbReference type="InterPro" id="IPR027417">
    <property type="entry name" value="P-loop_NTPase"/>
</dbReference>
<name>E4XM09_OIKDI</name>